<dbReference type="PANTHER" id="PTHR21077:SF5">
    <property type="entry name" value="CROSSOVER JUNCTION ENDONUCLEASE MMS4"/>
    <property type="match status" value="1"/>
</dbReference>
<dbReference type="Proteomes" id="UP000761534">
    <property type="component" value="Unassembled WGS sequence"/>
</dbReference>
<keyword evidence="7" id="KW-0227">DNA damage</keyword>
<dbReference type="OrthoDB" id="343092at2759"/>
<evidence type="ECO:0000256" key="7">
    <source>
        <dbReference type="ARBA" id="ARBA00022763"/>
    </source>
</evidence>
<feature type="compositionally biased region" description="Low complexity" evidence="14">
    <location>
        <begin position="64"/>
        <end position="78"/>
    </location>
</feature>
<comment type="subcellular location">
    <subcellularLocation>
        <location evidence="2">Nucleus</location>
    </subcellularLocation>
</comment>
<sequence>MIESSDKINPKNIQSSPFREYGGISVDRRRSIGDEVIRSSSPLKSTRYGGAQSFTGNPSDVFDLSSPVRAPSSPRPLSQAPSSPRNASSPIRDASLCIPLNSGTDIDDQVDNDYDDMIISQVSVAGATESDPFISDLDPQPATNRESVVLSSDEVLIADDPIRRTRNETKAVLRDLGLSDSSGDDGTNIPATGTVVIQSSSQPRNTAQRSTSNLVDEIAPSSSAPPETDSSSSKRRKVPASQQKEQEREAKRAKKEAAQKEKAARKALEEANKDKTKTKTSAVKEIIVEMDHLFHDTPNGEIIRSSLDEIGAETRKWNKVLDGVNLIRFFRKVQAEYDYELQMYQPLEKVEVREDNKGIIIVSGEMFAEIVNGGLVMANIHLDEIRKLLPNKHIVYIIENLQAVLKRTANETNREYANRVRELMDENQSSQQPPRQARRTNSKSKNGVKVDEQQVEQFLLDFQFTHGFKVIQTASQQETADWVLDLVPEVGSAPYKSAKLLTNEMFDVGNITSGKTIQDTFAKSLEKIKYVTPSISQSVSKYYGNSCKFTTNLSRRGKSALEGLRTTSNGKAVNKALAKSITDIFLCKDPDQFLAQN</sequence>
<dbReference type="GO" id="GO:0048476">
    <property type="term" value="C:Holliday junction resolvase complex"/>
    <property type="evidence" value="ECO:0007669"/>
    <property type="project" value="InterPro"/>
</dbReference>
<gene>
    <name evidence="16" type="ORF">TRICI_002106</name>
</gene>
<dbReference type="GO" id="GO:0000712">
    <property type="term" value="P:resolution of meiotic recombination intermediates"/>
    <property type="evidence" value="ECO:0007669"/>
    <property type="project" value="TreeGrafter"/>
</dbReference>
<evidence type="ECO:0000256" key="2">
    <source>
        <dbReference type="ARBA" id="ARBA00004123"/>
    </source>
</evidence>
<keyword evidence="10" id="KW-0233">DNA recombination</keyword>
<dbReference type="InterPro" id="IPR042530">
    <property type="entry name" value="EME1/EME2_C"/>
</dbReference>
<comment type="caution">
    <text evidence="16">The sequence shown here is derived from an EMBL/GenBank/DDBJ whole genome shotgun (WGS) entry which is preliminary data.</text>
</comment>
<name>A0A6A1LVQ4_9ASCO</name>
<dbReference type="VEuPathDB" id="FungiDB:TRICI_002106"/>
<evidence type="ECO:0000256" key="12">
    <source>
        <dbReference type="ARBA" id="ARBA00023242"/>
    </source>
</evidence>
<keyword evidence="11" id="KW-0234">DNA repair</keyword>
<evidence type="ECO:0000259" key="15">
    <source>
        <dbReference type="Pfam" id="PF02732"/>
    </source>
</evidence>
<keyword evidence="9" id="KW-0460">Magnesium</keyword>
<dbReference type="AlphaFoldDB" id="A0A6A1LVQ4"/>
<feature type="domain" description="ERCC4" evidence="15">
    <location>
        <begin position="384"/>
        <end position="484"/>
    </location>
</feature>
<dbReference type="Gene3D" id="1.10.150.670">
    <property type="entry name" value="Crossover junction endonuclease EME1, DNA-binding domain"/>
    <property type="match status" value="1"/>
</dbReference>
<feature type="compositionally biased region" description="Polar residues" evidence="14">
    <location>
        <begin position="189"/>
        <end position="214"/>
    </location>
</feature>
<evidence type="ECO:0000256" key="14">
    <source>
        <dbReference type="SAM" id="MobiDB-lite"/>
    </source>
</evidence>
<dbReference type="GO" id="GO:0031297">
    <property type="term" value="P:replication fork processing"/>
    <property type="evidence" value="ECO:0007669"/>
    <property type="project" value="TreeGrafter"/>
</dbReference>
<comment type="similarity">
    <text evidence="3">Belongs to the EME1/MMS4 family.</text>
</comment>
<keyword evidence="5" id="KW-0479">Metal-binding</keyword>
<dbReference type="GO" id="GO:0003677">
    <property type="term" value="F:DNA binding"/>
    <property type="evidence" value="ECO:0007669"/>
    <property type="project" value="InterPro"/>
</dbReference>
<evidence type="ECO:0000313" key="16">
    <source>
        <dbReference type="EMBL" id="KAA8915748.1"/>
    </source>
</evidence>
<reference evidence="16" key="1">
    <citation type="journal article" date="2019" name="G3 (Bethesda)">
        <title>Genome Assemblies of Two Rare Opportunistic Yeast Pathogens: Diutina rugosa (syn. Candida rugosa) and Trichomonascus ciferrii (syn. Candida ciferrii).</title>
        <authorList>
            <person name="Mixao V."/>
            <person name="Saus E."/>
            <person name="Hansen A.P."/>
            <person name="Lass-Florl C."/>
            <person name="Gabaldon T."/>
        </authorList>
    </citation>
    <scope>NUCLEOTIDE SEQUENCE</scope>
    <source>
        <strain evidence="16">CBS 4856</strain>
    </source>
</reference>
<proteinExistence type="inferred from homology"/>
<evidence type="ECO:0000256" key="3">
    <source>
        <dbReference type="ARBA" id="ARBA00005313"/>
    </source>
</evidence>
<protein>
    <recommendedName>
        <fullName evidence="15">ERCC4 domain-containing protein</fullName>
    </recommendedName>
</protein>
<dbReference type="Gene3D" id="3.40.50.10130">
    <property type="match status" value="1"/>
</dbReference>
<evidence type="ECO:0000256" key="5">
    <source>
        <dbReference type="ARBA" id="ARBA00022723"/>
    </source>
</evidence>
<feature type="compositionally biased region" description="Low complexity" evidence="14">
    <location>
        <begin position="176"/>
        <end position="186"/>
    </location>
</feature>
<evidence type="ECO:0000256" key="6">
    <source>
        <dbReference type="ARBA" id="ARBA00022759"/>
    </source>
</evidence>
<keyword evidence="6" id="KW-0255">Endonuclease</keyword>
<evidence type="ECO:0000256" key="9">
    <source>
        <dbReference type="ARBA" id="ARBA00022842"/>
    </source>
</evidence>
<feature type="compositionally biased region" description="Polar residues" evidence="14">
    <location>
        <begin position="79"/>
        <end position="89"/>
    </location>
</feature>
<keyword evidence="12" id="KW-0539">Nucleus</keyword>
<feature type="region of interest" description="Disordered" evidence="14">
    <location>
        <begin position="176"/>
        <end position="276"/>
    </location>
</feature>
<evidence type="ECO:0000256" key="13">
    <source>
        <dbReference type="ARBA" id="ARBA00023254"/>
    </source>
</evidence>
<feature type="compositionally biased region" description="Basic and acidic residues" evidence="14">
    <location>
        <begin position="244"/>
        <end position="276"/>
    </location>
</feature>
<evidence type="ECO:0000313" key="17">
    <source>
        <dbReference type="Proteomes" id="UP000761534"/>
    </source>
</evidence>
<dbReference type="GO" id="GO:0031573">
    <property type="term" value="P:mitotic intra-S DNA damage checkpoint signaling"/>
    <property type="evidence" value="ECO:0007669"/>
    <property type="project" value="TreeGrafter"/>
</dbReference>
<feature type="region of interest" description="Disordered" evidence="14">
    <location>
        <begin position="424"/>
        <end position="447"/>
    </location>
</feature>
<dbReference type="InterPro" id="IPR006166">
    <property type="entry name" value="ERCC4_domain"/>
</dbReference>
<feature type="region of interest" description="Disordered" evidence="14">
    <location>
        <begin position="1"/>
        <end position="92"/>
    </location>
</feature>
<feature type="compositionally biased region" description="Basic and acidic residues" evidence="14">
    <location>
        <begin position="26"/>
        <end position="37"/>
    </location>
</feature>
<organism evidence="16 17">
    <name type="scientific">Trichomonascus ciferrii</name>
    <dbReference type="NCBI Taxonomy" id="44093"/>
    <lineage>
        <taxon>Eukaryota</taxon>
        <taxon>Fungi</taxon>
        <taxon>Dikarya</taxon>
        <taxon>Ascomycota</taxon>
        <taxon>Saccharomycotina</taxon>
        <taxon>Dipodascomycetes</taxon>
        <taxon>Dipodascales</taxon>
        <taxon>Trichomonascaceae</taxon>
        <taxon>Trichomonascus</taxon>
        <taxon>Trichomonascus ciferrii complex</taxon>
    </lineage>
</organism>
<keyword evidence="8" id="KW-0378">Hydrolase</keyword>
<accession>A0A6A1LVQ4</accession>
<keyword evidence="17" id="KW-1185">Reference proteome</keyword>
<dbReference type="Pfam" id="PF02732">
    <property type="entry name" value="ERCC4"/>
    <property type="match status" value="1"/>
</dbReference>
<dbReference type="GO" id="GO:0008821">
    <property type="term" value="F:crossover junction DNA endonuclease activity"/>
    <property type="evidence" value="ECO:0007669"/>
    <property type="project" value="TreeGrafter"/>
</dbReference>
<dbReference type="GO" id="GO:0005634">
    <property type="term" value="C:nucleus"/>
    <property type="evidence" value="ECO:0007669"/>
    <property type="project" value="UniProtKB-SubCell"/>
</dbReference>
<evidence type="ECO:0000256" key="8">
    <source>
        <dbReference type="ARBA" id="ARBA00022801"/>
    </source>
</evidence>
<evidence type="ECO:0000256" key="1">
    <source>
        <dbReference type="ARBA" id="ARBA00001946"/>
    </source>
</evidence>
<comment type="cofactor">
    <cofactor evidence="1">
        <name>Mg(2+)</name>
        <dbReference type="ChEBI" id="CHEBI:18420"/>
    </cofactor>
</comment>
<dbReference type="GO" id="GO:0046872">
    <property type="term" value="F:metal ion binding"/>
    <property type="evidence" value="ECO:0007669"/>
    <property type="project" value="UniProtKB-KW"/>
</dbReference>
<feature type="compositionally biased region" description="Low complexity" evidence="14">
    <location>
        <begin position="220"/>
        <end position="231"/>
    </location>
</feature>
<dbReference type="GO" id="GO:0006302">
    <property type="term" value="P:double-strand break repair"/>
    <property type="evidence" value="ECO:0007669"/>
    <property type="project" value="TreeGrafter"/>
</dbReference>
<dbReference type="EMBL" id="SWFS01000146">
    <property type="protein sequence ID" value="KAA8915748.1"/>
    <property type="molecule type" value="Genomic_DNA"/>
</dbReference>
<evidence type="ECO:0000256" key="10">
    <source>
        <dbReference type="ARBA" id="ARBA00023172"/>
    </source>
</evidence>
<keyword evidence="4" id="KW-0540">Nuclease</keyword>
<dbReference type="PANTHER" id="PTHR21077">
    <property type="entry name" value="EME1 PROTEIN"/>
    <property type="match status" value="1"/>
</dbReference>
<keyword evidence="13" id="KW-0469">Meiosis</keyword>
<evidence type="ECO:0000256" key="11">
    <source>
        <dbReference type="ARBA" id="ARBA00023204"/>
    </source>
</evidence>
<evidence type="ECO:0000256" key="4">
    <source>
        <dbReference type="ARBA" id="ARBA00022722"/>
    </source>
</evidence>
<dbReference type="InterPro" id="IPR033310">
    <property type="entry name" value="Mms4/EME1/EME2"/>
</dbReference>